<reference evidence="1" key="2">
    <citation type="journal article" date="2015" name="Data Brief">
        <title>Shoot transcriptome of the giant reed, Arundo donax.</title>
        <authorList>
            <person name="Barrero R.A."/>
            <person name="Guerrero F.D."/>
            <person name="Moolhuijzen P."/>
            <person name="Goolsby J.A."/>
            <person name="Tidwell J."/>
            <person name="Bellgard S.E."/>
            <person name="Bellgard M.I."/>
        </authorList>
    </citation>
    <scope>NUCLEOTIDE SEQUENCE</scope>
    <source>
        <tissue evidence="1">Shoot tissue taken approximately 20 cm above the soil surface</tissue>
    </source>
</reference>
<name>A0A0A8YWJ9_ARUDO</name>
<accession>A0A0A8YWJ9</accession>
<evidence type="ECO:0000313" key="1">
    <source>
        <dbReference type="EMBL" id="JAD29793.1"/>
    </source>
</evidence>
<organism evidence="1">
    <name type="scientific">Arundo donax</name>
    <name type="common">Giant reed</name>
    <name type="synonym">Donax arundinaceus</name>
    <dbReference type="NCBI Taxonomy" id="35708"/>
    <lineage>
        <taxon>Eukaryota</taxon>
        <taxon>Viridiplantae</taxon>
        <taxon>Streptophyta</taxon>
        <taxon>Embryophyta</taxon>
        <taxon>Tracheophyta</taxon>
        <taxon>Spermatophyta</taxon>
        <taxon>Magnoliopsida</taxon>
        <taxon>Liliopsida</taxon>
        <taxon>Poales</taxon>
        <taxon>Poaceae</taxon>
        <taxon>PACMAD clade</taxon>
        <taxon>Arundinoideae</taxon>
        <taxon>Arundineae</taxon>
        <taxon>Arundo</taxon>
    </lineage>
</organism>
<protein>
    <submittedName>
        <fullName evidence="1">Uncharacterized protein</fullName>
    </submittedName>
</protein>
<reference evidence="1" key="1">
    <citation type="submission" date="2014-09" db="EMBL/GenBank/DDBJ databases">
        <authorList>
            <person name="Magalhaes I.L.F."/>
            <person name="Oliveira U."/>
            <person name="Santos F.R."/>
            <person name="Vidigal T.H.D.A."/>
            <person name="Brescovit A.D."/>
            <person name="Santos A.J."/>
        </authorList>
    </citation>
    <scope>NUCLEOTIDE SEQUENCE</scope>
    <source>
        <tissue evidence="1">Shoot tissue taken approximately 20 cm above the soil surface</tissue>
    </source>
</reference>
<sequence>MHCLNILEVAFSFSGSNLSV</sequence>
<proteinExistence type="predicted"/>
<dbReference type="EMBL" id="GBRH01268102">
    <property type="protein sequence ID" value="JAD29793.1"/>
    <property type="molecule type" value="Transcribed_RNA"/>
</dbReference>
<dbReference type="AlphaFoldDB" id="A0A0A8YWJ9"/>